<feature type="binding site" evidence="13">
    <location>
        <position position="164"/>
    </location>
    <ligand>
        <name>substrate</name>
    </ligand>
</feature>
<dbReference type="InterPro" id="IPR011060">
    <property type="entry name" value="RibuloseP-bd_barrel"/>
</dbReference>
<evidence type="ECO:0000313" key="15">
    <source>
        <dbReference type="Proteomes" id="UP000183190"/>
    </source>
</evidence>
<feature type="binding site" evidence="10 12">
    <location>
        <position position="162"/>
    </location>
    <ligand>
        <name>a divalent metal cation</name>
        <dbReference type="ChEBI" id="CHEBI:60240"/>
    </ligand>
</feature>
<feature type="binding site" evidence="10">
    <location>
        <begin position="162"/>
        <end position="164"/>
    </location>
    <ligand>
        <name>substrate</name>
    </ligand>
</feature>
<evidence type="ECO:0000256" key="2">
    <source>
        <dbReference type="ARBA" id="ARBA00001936"/>
    </source>
</evidence>
<comment type="function">
    <text evidence="10">Catalyzes the reversible epimerization of D-ribulose 5-phosphate to D-xylulose 5-phosphate.</text>
</comment>
<dbReference type="CDD" id="cd00429">
    <property type="entry name" value="RPE"/>
    <property type="match status" value="1"/>
</dbReference>
<evidence type="ECO:0000256" key="3">
    <source>
        <dbReference type="ARBA" id="ARBA00001941"/>
    </source>
</evidence>
<evidence type="ECO:0000256" key="10">
    <source>
        <dbReference type="HAMAP-Rule" id="MF_02227"/>
    </source>
</evidence>
<dbReference type="Proteomes" id="UP000183190">
    <property type="component" value="Unassembled WGS sequence"/>
</dbReference>
<dbReference type="InterPro" id="IPR013785">
    <property type="entry name" value="Aldolase_TIM"/>
</dbReference>
<dbReference type="GO" id="GO:0004750">
    <property type="term" value="F:D-ribulose-phosphate 3-epimerase activity"/>
    <property type="evidence" value="ECO:0007669"/>
    <property type="project" value="UniProtKB-UniRule"/>
</dbReference>
<keyword evidence="8 10" id="KW-0479">Metal-binding</keyword>
<comment type="cofactor">
    <cofactor evidence="3">
        <name>Co(2+)</name>
        <dbReference type="ChEBI" id="CHEBI:48828"/>
    </cofactor>
</comment>
<dbReference type="NCBIfam" id="NF004076">
    <property type="entry name" value="PRK05581.1-4"/>
    <property type="match status" value="1"/>
</dbReference>
<dbReference type="GO" id="GO:0046872">
    <property type="term" value="F:metal ion binding"/>
    <property type="evidence" value="ECO:0007669"/>
    <property type="project" value="UniProtKB-UniRule"/>
</dbReference>
<dbReference type="Pfam" id="PF00834">
    <property type="entry name" value="Ribul_P_3_epim"/>
    <property type="match status" value="1"/>
</dbReference>
<feature type="binding site" evidence="10 13">
    <location>
        <begin position="184"/>
        <end position="185"/>
    </location>
    <ligand>
        <name>substrate</name>
    </ligand>
</feature>
<dbReference type="PROSITE" id="PS01086">
    <property type="entry name" value="RIBUL_P_3_EPIMER_2"/>
    <property type="match status" value="1"/>
</dbReference>
<proteinExistence type="inferred from homology"/>
<dbReference type="SUPFAM" id="SSF51366">
    <property type="entry name" value="Ribulose-phoshate binding barrel"/>
    <property type="match status" value="1"/>
</dbReference>
<dbReference type="InterPro" id="IPR000056">
    <property type="entry name" value="Ribul_P_3_epim-like"/>
</dbReference>
<gene>
    <name evidence="10" type="primary">rpe</name>
    <name evidence="14" type="ORF">SAMN02910265_00067</name>
</gene>
<feature type="binding site" evidence="10 12">
    <location>
        <position position="20"/>
    </location>
    <ligand>
        <name>a divalent metal cation</name>
        <dbReference type="ChEBI" id="CHEBI:60240"/>
    </ligand>
</feature>
<evidence type="ECO:0000256" key="4">
    <source>
        <dbReference type="ARBA" id="ARBA00001947"/>
    </source>
</evidence>
<evidence type="ECO:0000256" key="12">
    <source>
        <dbReference type="PIRSR" id="PIRSR001461-2"/>
    </source>
</evidence>
<comment type="cofactor">
    <cofactor evidence="4">
        <name>Zn(2+)</name>
        <dbReference type="ChEBI" id="CHEBI:29105"/>
    </cofactor>
</comment>
<evidence type="ECO:0000313" key="14">
    <source>
        <dbReference type="EMBL" id="SEH37006.1"/>
    </source>
</evidence>
<dbReference type="GO" id="GO:0005737">
    <property type="term" value="C:cytoplasm"/>
    <property type="evidence" value="ECO:0007669"/>
    <property type="project" value="UniProtKB-ARBA"/>
</dbReference>
<dbReference type="FunFam" id="3.20.20.70:FF:000004">
    <property type="entry name" value="Ribulose-phosphate 3-epimerase"/>
    <property type="match status" value="1"/>
</dbReference>
<reference evidence="14 15" key="1">
    <citation type="submission" date="2016-10" db="EMBL/GenBank/DDBJ databases">
        <authorList>
            <person name="de Groot N.N."/>
        </authorList>
    </citation>
    <scope>NUCLEOTIDE SEQUENCE [LARGE SCALE GENOMIC DNA]</scope>
    <source>
        <strain evidence="14 15">YAD2003</strain>
    </source>
</reference>
<feature type="binding site" evidence="10 13">
    <location>
        <begin position="129"/>
        <end position="132"/>
    </location>
    <ligand>
        <name>substrate</name>
    </ligand>
</feature>
<comment type="cofactor">
    <cofactor evidence="10 12">
        <name>a divalent metal cation</name>
        <dbReference type="ChEBI" id="CHEBI:60240"/>
    </cofactor>
    <text evidence="10 12">Binds 1 divalent metal cation per subunit.</text>
</comment>
<dbReference type="HAMAP" id="MF_02227">
    <property type="entry name" value="RPE"/>
    <property type="match status" value="1"/>
</dbReference>
<name>A0A1H6HNF1_RUMFL</name>
<evidence type="ECO:0000256" key="5">
    <source>
        <dbReference type="ARBA" id="ARBA00001954"/>
    </source>
</evidence>
<dbReference type="GO" id="GO:0006098">
    <property type="term" value="P:pentose-phosphate shunt"/>
    <property type="evidence" value="ECO:0007669"/>
    <property type="project" value="UniProtKB-UniRule"/>
</dbReference>
<evidence type="ECO:0000256" key="8">
    <source>
        <dbReference type="ARBA" id="ARBA00022723"/>
    </source>
</evidence>
<comment type="similarity">
    <text evidence="6 10">Belongs to the ribulose-phosphate 3-epimerase family.</text>
</comment>
<dbReference type="PANTHER" id="PTHR11749">
    <property type="entry name" value="RIBULOSE-5-PHOSPHATE-3-EPIMERASE"/>
    <property type="match status" value="1"/>
</dbReference>
<dbReference type="GO" id="GO:0019323">
    <property type="term" value="P:pentose catabolic process"/>
    <property type="evidence" value="ECO:0007669"/>
    <property type="project" value="UniProtKB-UniRule"/>
</dbReference>
<feature type="binding site" evidence="10 12">
    <location>
        <position position="22"/>
    </location>
    <ligand>
        <name>a divalent metal cation</name>
        <dbReference type="ChEBI" id="CHEBI:60240"/>
    </ligand>
</feature>
<dbReference type="PROSITE" id="PS01085">
    <property type="entry name" value="RIBUL_P_3_EPIMER_1"/>
    <property type="match status" value="1"/>
</dbReference>
<comment type="catalytic activity">
    <reaction evidence="1 10">
        <text>D-ribulose 5-phosphate = D-xylulose 5-phosphate</text>
        <dbReference type="Rhea" id="RHEA:13677"/>
        <dbReference type="ChEBI" id="CHEBI:57737"/>
        <dbReference type="ChEBI" id="CHEBI:58121"/>
        <dbReference type="EC" id="5.1.3.1"/>
    </reaction>
</comment>
<evidence type="ECO:0000256" key="11">
    <source>
        <dbReference type="PIRSR" id="PIRSR001461-1"/>
    </source>
</evidence>
<dbReference type="NCBIfam" id="TIGR01163">
    <property type="entry name" value="rpe"/>
    <property type="match status" value="1"/>
</dbReference>
<dbReference type="Gene3D" id="3.20.20.70">
    <property type="entry name" value="Aldolase class I"/>
    <property type="match status" value="1"/>
</dbReference>
<dbReference type="EC" id="5.1.3.1" evidence="7 10"/>
<evidence type="ECO:0000256" key="9">
    <source>
        <dbReference type="ARBA" id="ARBA00023235"/>
    </source>
</evidence>
<dbReference type="EMBL" id="FNWV01000001">
    <property type="protein sequence ID" value="SEH37006.1"/>
    <property type="molecule type" value="Genomic_DNA"/>
</dbReference>
<evidence type="ECO:0000256" key="13">
    <source>
        <dbReference type="PIRSR" id="PIRSR001461-3"/>
    </source>
</evidence>
<evidence type="ECO:0000256" key="6">
    <source>
        <dbReference type="ARBA" id="ARBA00009541"/>
    </source>
</evidence>
<keyword evidence="10" id="KW-0119">Carbohydrate metabolism</keyword>
<comment type="pathway">
    <text evidence="10">Carbohydrate degradation.</text>
</comment>
<organism evidence="14 15">
    <name type="scientific">Ruminococcus flavefaciens</name>
    <dbReference type="NCBI Taxonomy" id="1265"/>
    <lineage>
        <taxon>Bacteria</taxon>
        <taxon>Bacillati</taxon>
        <taxon>Bacillota</taxon>
        <taxon>Clostridia</taxon>
        <taxon>Eubacteriales</taxon>
        <taxon>Oscillospiraceae</taxon>
        <taxon>Ruminococcus</taxon>
    </lineage>
</organism>
<keyword evidence="12" id="KW-0862">Zinc</keyword>
<evidence type="ECO:0000256" key="7">
    <source>
        <dbReference type="ARBA" id="ARBA00013188"/>
    </source>
</evidence>
<dbReference type="PIRSF" id="PIRSF001461">
    <property type="entry name" value="RPE"/>
    <property type="match status" value="1"/>
</dbReference>
<feature type="active site" description="Proton donor" evidence="10 11">
    <location>
        <position position="162"/>
    </location>
</feature>
<dbReference type="AlphaFoldDB" id="A0A1H6HNF1"/>
<comment type="cofactor">
    <cofactor evidence="5">
        <name>Fe(2+)</name>
        <dbReference type="ChEBI" id="CHEBI:29033"/>
    </cofactor>
</comment>
<keyword evidence="12" id="KW-0464">Manganese</keyword>
<evidence type="ECO:0000256" key="1">
    <source>
        <dbReference type="ARBA" id="ARBA00001782"/>
    </source>
</evidence>
<comment type="cofactor">
    <cofactor evidence="2">
        <name>Mn(2+)</name>
        <dbReference type="ChEBI" id="CHEBI:29035"/>
    </cofactor>
</comment>
<feature type="active site" description="Proton acceptor" evidence="10 11">
    <location>
        <position position="22"/>
    </location>
</feature>
<accession>A0A1H6HNF1</accession>
<feature type="binding site" evidence="10 12">
    <location>
        <position position="53"/>
    </location>
    <ligand>
        <name>a divalent metal cation</name>
        <dbReference type="ChEBI" id="CHEBI:60240"/>
    </ligand>
</feature>
<protein>
    <recommendedName>
        <fullName evidence="7 10">Ribulose-phosphate 3-epimerase</fullName>
        <ecNumber evidence="7 10">5.1.3.1</ecNumber>
    </recommendedName>
</protein>
<keyword evidence="12" id="KW-0170">Cobalt</keyword>
<dbReference type="InterPro" id="IPR026019">
    <property type="entry name" value="Ribul_P_3_epim"/>
</dbReference>
<keyword evidence="9 10" id="KW-0413">Isomerase</keyword>
<feature type="binding site" evidence="10 13">
    <location>
        <position position="53"/>
    </location>
    <ligand>
        <name>substrate</name>
    </ligand>
</feature>
<sequence>MLDFRNEIRKLEKSDIDMLHFDVMDGIFVNNITFGLPVLQQVRSATDMTLDVHLMIADPLKYAKRFAEFGADIISFHIESESDTLETIKAIKECGVKAAIAIKPATPAEAVYEYLPYLDMVLVMTVEPGFGGQSFIPETADKIKKLREKVNSIGIETDIEVDGGINDKTASIVLNAGANVLVSGSYLFTSDDMKSAAAVLKEGKSC</sequence>
<comment type="caution">
    <text evidence="10">Lacks conserved residue(s) required for the propagation of feature annotation.</text>
</comment>